<keyword evidence="2" id="KW-1133">Transmembrane helix</keyword>
<keyword evidence="2" id="KW-0812">Transmembrane</keyword>
<evidence type="ECO:0000313" key="4">
    <source>
        <dbReference type="Proteomes" id="UP000229401"/>
    </source>
</evidence>
<organism evidence="3 4">
    <name type="scientific">Candidatus Roizmanbacteria bacterium CG_4_10_14_0_8_um_filter_33_9</name>
    <dbReference type="NCBI Taxonomy" id="1974826"/>
    <lineage>
        <taxon>Bacteria</taxon>
        <taxon>Candidatus Roizmaniibacteriota</taxon>
    </lineage>
</organism>
<sequence length="514" mass="53516">MYHKKRLAYKIVLVLFIFLQFQYLFLPFSSSFTLPGTSLTVDLSKLSLINPPIIDSAGLSSASATLSNPRLSFHGQVNATIPAGGSIGVVKSSGNNGDLDTRNLFPNDSIVIDSNSAIQVATVSPDLQTFTIKSGLVSQALADTYMTVAQQGTMTVHFYTSAPIPANGSIKISVPAPSSGGNDSKPDTGASISSNGFDTNTMTNANMTCPNGFTAGTFTTGTGGAPHTYTCNYGAASLPAGANLTVVIGNTSKYLINPAPLYTGHTRGLADIYTIAAGTYSTANGGGSLVEDVEAKIAPVEGVLVTATVDETLSFTIAGLAGGTRCNMLSTVTTTATSVPWGVVNSSYSAGRNNAAQQITITTNAASGYNVYAEENDQMGKDGAVCTGAAPSAGEYTFGTSSCIRDYFNATTSHMVATDWGTSPGSSYGFGYALENQNNTDARFVYSSGGSFMAKQFADQEASEDKYGTNADLMYNTGPVSGSSVYVCYRINLIGTQPAGYYFNSLKYTAVAKF</sequence>
<evidence type="ECO:0000256" key="2">
    <source>
        <dbReference type="SAM" id="Phobius"/>
    </source>
</evidence>
<feature type="region of interest" description="Disordered" evidence="1">
    <location>
        <begin position="173"/>
        <end position="197"/>
    </location>
</feature>
<accession>A0A2M7QJ64</accession>
<name>A0A2M7QJ64_9BACT</name>
<evidence type="ECO:0000313" key="3">
    <source>
        <dbReference type="EMBL" id="PIY72349.1"/>
    </source>
</evidence>
<keyword evidence="2" id="KW-0472">Membrane</keyword>
<protein>
    <submittedName>
        <fullName evidence="3">Uncharacterized protein</fullName>
    </submittedName>
</protein>
<reference evidence="4" key="1">
    <citation type="submission" date="2017-09" db="EMBL/GenBank/DDBJ databases">
        <title>Depth-based differentiation of microbial function through sediment-hosted aquifers and enrichment of novel symbionts in the deep terrestrial subsurface.</title>
        <authorList>
            <person name="Probst A.J."/>
            <person name="Ladd B."/>
            <person name="Jarett J.K."/>
            <person name="Geller-Mcgrath D.E."/>
            <person name="Sieber C.M.K."/>
            <person name="Emerson J.B."/>
            <person name="Anantharaman K."/>
            <person name="Thomas B.C."/>
            <person name="Malmstrom R."/>
            <person name="Stieglmeier M."/>
            <person name="Klingl A."/>
            <person name="Woyke T."/>
            <person name="Ryan C.M."/>
            <person name="Banfield J.F."/>
        </authorList>
    </citation>
    <scope>NUCLEOTIDE SEQUENCE [LARGE SCALE GENOMIC DNA]</scope>
</reference>
<evidence type="ECO:0000256" key="1">
    <source>
        <dbReference type="SAM" id="MobiDB-lite"/>
    </source>
</evidence>
<gene>
    <name evidence="3" type="ORF">COY87_01370</name>
</gene>
<dbReference type="Proteomes" id="UP000229401">
    <property type="component" value="Unassembled WGS sequence"/>
</dbReference>
<feature type="transmembrane region" description="Helical" evidence="2">
    <location>
        <begin position="7"/>
        <end position="26"/>
    </location>
</feature>
<comment type="caution">
    <text evidence="3">The sequence shown here is derived from an EMBL/GenBank/DDBJ whole genome shotgun (WGS) entry which is preliminary data.</text>
</comment>
<dbReference type="EMBL" id="PFLI01000051">
    <property type="protein sequence ID" value="PIY72349.1"/>
    <property type="molecule type" value="Genomic_DNA"/>
</dbReference>
<proteinExistence type="predicted"/>
<dbReference type="AlphaFoldDB" id="A0A2M7QJ64"/>